<evidence type="ECO:0000256" key="1">
    <source>
        <dbReference type="ARBA" id="ARBA00012513"/>
    </source>
</evidence>
<evidence type="ECO:0000256" key="2">
    <source>
        <dbReference type="ARBA" id="ARBA00022527"/>
    </source>
</evidence>
<dbReference type="OrthoDB" id="9788659at2"/>
<evidence type="ECO:0000256" key="8">
    <source>
        <dbReference type="ARBA" id="ARBA00048679"/>
    </source>
</evidence>
<dbReference type="CDD" id="cd14014">
    <property type="entry name" value="STKc_PknB_like"/>
    <property type="match status" value="1"/>
</dbReference>
<dbReference type="GO" id="GO:0004674">
    <property type="term" value="F:protein serine/threonine kinase activity"/>
    <property type="evidence" value="ECO:0007669"/>
    <property type="project" value="UniProtKB-KW"/>
</dbReference>
<dbReference type="GO" id="GO:0005524">
    <property type="term" value="F:ATP binding"/>
    <property type="evidence" value="ECO:0007669"/>
    <property type="project" value="UniProtKB-KW"/>
</dbReference>
<sequence>MQEYIDDTLYANMHDVALEFGTVLKSRYRIANYFAIGHTSLLYIAEDLEAKESKESKVLVKEFCPYSFANRDLDRRTVVCKGNAYKKPFMQMFTAFQCECEVVQKLKNLPKDLYVHVVGYIDSFQENETQYLVMDFVEGMDLEHTIQSNCTLNYKKTIRSLISIVKGIHKLNILHRDIKPSNIMVRSDGSLVLIDFGSACLNGQTNTEISFASKGYSAPELYEQKMCTKKTDIYSVGAVIYYLTTGIIPLDAMERKKKDELESVSNYAEVPFIMEYFIKKSMVLNEKHRFHSLSMLYLLYL</sequence>
<dbReference type="EMBL" id="FOYZ01000012">
    <property type="protein sequence ID" value="SFR97536.1"/>
    <property type="molecule type" value="Genomic_DNA"/>
</dbReference>
<dbReference type="PROSITE" id="PS00108">
    <property type="entry name" value="PROTEIN_KINASE_ST"/>
    <property type="match status" value="1"/>
</dbReference>
<dbReference type="Pfam" id="PF00069">
    <property type="entry name" value="Pkinase"/>
    <property type="match status" value="1"/>
</dbReference>
<protein>
    <recommendedName>
        <fullName evidence="1">non-specific serine/threonine protein kinase</fullName>
        <ecNumber evidence="1">2.7.11.1</ecNumber>
    </recommendedName>
</protein>
<dbReference type="PANTHER" id="PTHR24363:SF0">
    <property type="entry name" value="SERINE_THREONINE KINASE LIKE DOMAIN CONTAINING 1"/>
    <property type="match status" value="1"/>
</dbReference>
<keyword evidence="5 10" id="KW-0418">Kinase</keyword>
<gene>
    <name evidence="10" type="ORF">SAMN05661086_03009</name>
</gene>
<keyword evidence="11" id="KW-1185">Reference proteome</keyword>
<evidence type="ECO:0000313" key="11">
    <source>
        <dbReference type="Proteomes" id="UP000199659"/>
    </source>
</evidence>
<dbReference type="EC" id="2.7.11.1" evidence="1"/>
<dbReference type="Proteomes" id="UP000199659">
    <property type="component" value="Unassembled WGS sequence"/>
</dbReference>
<accession>A0A1I6L262</accession>
<dbReference type="RefSeq" id="WP_092562457.1">
    <property type="nucleotide sequence ID" value="NZ_FOYZ01000012.1"/>
</dbReference>
<dbReference type="InterPro" id="IPR011009">
    <property type="entry name" value="Kinase-like_dom_sf"/>
</dbReference>
<dbReference type="SUPFAM" id="SSF56112">
    <property type="entry name" value="Protein kinase-like (PK-like)"/>
    <property type="match status" value="1"/>
</dbReference>
<keyword evidence="2" id="KW-0723">Serine/threonine-protein kinase</keyword>
<evidence type="ECO:0000256" key="7">
    <source>
        <dbReference type="ARBA" id="ARBA00047899"/>
    </source>
</evidence>
<dbReference type="PROSITE" id="PS50011">
    <property type="entry name" value="PROTEIN_KINASE_DOM"/>
    <property type="match status" value="1"/>
</dbReference>
<keyword evidence="4" id="KW-0547">Nucleotide-binding</keyword>
<dbReference type="Gene3D" id="1.10.510.10">
    <property type="entry name" value="Transferase(Phosphotransferase) domain 1"/>
    <property type="match status" value="1"/>
</dbReference>
<evidence type="ECO:0000256" key="5">
    <source>
        <dbReference type="ARBA" id="ARBA00022777"/>
    </source>
</evidence>
<proteinExistence type="predicted"/>
<name>A0A1I6L262_9FIRM</name>
<evidence type="ECO:0000259" key="9">
    <source>
        <dbReference type="PROSITE" id="PS50011"/>
    </source>
</evidence>
<evidence type="ECO:0000313" key="10">
    <source>
        <dbReference type="EMBL" id="SFR97536.1"/>
    </source>
</evidence>
<keyword evidence="3" id="KW-0808">Transferase</keyword>
<dbReference type="InterPro" id="IPR000719">
    <property type="entry name" value="Prot_kinase_dom"/>
</dbReference>
<dbReference type="STRING" id="37658.SAMN05661086_03009"/>
<evidence type="ECO:0000256" key="4">
    <source>
        <dbReference type="ARBA" id="ARBA00022741"/>
    </source>
</evidence>
<reference evidence="10 11" key="1">
    <citation type="submission" date="2016-10" db="EMBL/GenBank/DDBJ databases">
        <authorList>
            <person name="de Groot N.N."/>
        </authorList>
    </citation>
    <scope>NUCLEOTIDE SEQUENCE [LARGE SCALE GENOMIC DNA]</scope>
    <source>
        <strain evidence="10 11">743A</strain>
    </source>
</reference>
<dbReference type="PANTHER" id="PTHR24363">
    <property type="entry name" value="SERINE/THREONINE PROTEIN KINASE"/>
    <property type="match status" value="1"/>
</dbReference>
<dbReference type="AlphaFoldDB" id="A0A1I6L262"/>
<dbReference type="SMART" id="SM00220">
    <property type="entry name" value="S_TKc"/>
    <property type="match status" value="1"/>
</dbReference>
<keyword evidence="6" id="KW-0067">ATP-binding</keyword>
<evidence type="ECO:0000256" key="6">
    <source>
        <dbReference type="ARBA" id="ARBA00022840"/>
    </source>
</evidence>
<comment type="catalytic activity">
    <reaction evidence="8">
        <text>L-seryl-[protein] + ATP = O-phospho-L-seryl-[protein] + ADP + H(+)</text>
        <dbReference type="Rhea" id="RHEA:17989"/>
        <dbReference type="Rhea" id="RHEA-COMP:9863"/>
        <dbReference type="Rhea" id="RHEA-COMP:11604"/>
        <dbReference type="ChEBI" id="CHEBI:15378"/>
        <dbReference type="ChEBI" id="CHEBI:29999"/>
        <dbReference type="ChEBI" id="CHEBI:30616"/>
        <dbReference type="ChEBI" id="CHEBI:83421"/>
        <dbReference type="ChEBI" id="CHEBI:456216"/>
        <dbReference type="EC" id="2.7.11.1"/>
    </reaction>
</comment>
<organism evidence="10 11">
    <name type="scientific">Anaeromicropila populeti</name>
    <dbReference type="NCBI Taxonomy" id="37658"/>
    <lineage>
        <taxon>Bacteria</taxon>
        <taxon>Bacillati</taxon>
        <taxon>Bacillota</taxon>
        <taxon>Clostridia</taxon>
        <taxon>Lachnospirales</taxon>
        <taxon>Lachnospiraceae</taxon>
        <taxon>Anaeromicropila</taxon>
    </lineage>
</organism>
<feature type="domain" description="Protein kinase" evidence="9">
    <location>
        <begin position="28"/>
        <end position="301"/>
    </location>
</feature>
<comment type="catalytic activity">
    <reaction evidence="7">
        <text>L-threonyl-[protein] + ATP = O-phospho-L-threonyl-[protein] + ADP + H(+)</text>
        <dbReference type="Rhea" id="RHEA:46608"/>
        <dbReference type="Rhea" id="RHEA-COMP:11060"/>
        <dbReference type="Rhea" id="RHEA-COMP:11605"/>
        <dbReference type="ChEBI" id="CHEBI:15378"/>
        <dbReference type="ChEBI" id="CHEBI:30013"/>
        <dbReference type="ChEBI" id="CHEBI:30616"/>
        <dbReference type="ChEBI" id="CHEBI:61977"/>
        <dbReference type="ChEBI" id="CHEBI:456216"/>
        <dbReference type="EC" id="2.7.11.1"/>
    </reaction>
</comment>
<evidence type="ECO:0000256" key="3">
    <source>
        <dbReference type="ARBA" id="ARBA00022679"/>
    </source>
</evidence>
<dbReference type="InterPro" id="IPR008271">
    <property type="entry name" value="Ser/Thr_kinase_AS"/>
</dbReference>